<accession>A0A8X6JDW6</accession>
<name>A0A8X6JDW6_TRICU</name>
<evidence type="ECO:0000313" key="1">
    <source>
        <dbReference type="EMBL" id="GFR31725.1"/>
    </source>
</evidence>
<dbReference type="AlphaFoldDB" id="A0A8X6JDW6"/>
<proteinExistence type="predicted"/>
<sequence length="129" mass="15173">MPAACLSRTDSATKPLIILVWQFGLWMEDVSAIRNRHQRADGTYPSYVRISLTLTYYEVRFHRLVDIQIGRSVKGNECLSSPAISSNSFWNVTAEKLWYKRENRNMNKGNNFMFVLKKSQYRRNELMVF</sequence>
<evidence type="ECO:0000313" key="2">
    <source>
        <dbReference type="Proteomes" id="UP000887116"/>
    </source>
</evidence>
<dbReference type="EMBL" id="BMAO01009581">
    <property type="protein sequence ID" value="GFR31725.1"/>
    <property type="molecule type" value="Genomic_DNA"/>
</dbReference>
<keyword evidence="2" id="KW-1185">Reference proteome</keyword>
<organism evidence="1 2">
    <name type="scientific">Trichonephila clavata</name>
    <name type="common">Joro spider</name>
    <name type="synonym">Nephila clavata</name>
    <dbReference type="NCBI Taxonomy" id="2740835"/>
    <lineage>
        <taxon>Eukaryota</taxon>
        <taxon>Metazoa</taxon>
        <taxon>Ecdysozoa</taxon>
        <taxon>Arthropoda</taxon>
        <taxon>Chelicerata</taxon>
        <taxon>Arachnida</taxon>
        <taxon>Araneae</taxon>
        <taxon>Araneomorphae</taxon>
        <taxon>Entelegynae</taxon>
        <taxon>Araneoidea</taxon>
        <taxon>Nephilidae</taxon>
        <taxon>Trichonephila</taxon>
    </lineage>
</organism>
<gene>
    <name evidence="1" type="ORF">TNCT_252901</name>
</gene>
<protein>
    <submittedName>
        <fullName evidence="1">Uncharacterized protein</fullName>
    </submittedName>
</protein>
<dbReference type="Proteomes" id="UP000887116">
    <property type="component" value="Unassembled WGS sequence"/>
</dbReference>
<comment type="caution">
    <text evidence="1">The sequence shown here is derived from an EMBL/GenBank/DDBJ whole genome shotgun (WGS) entry which is preliminary data.</text>
</comment>
<reference evidence="1" key="1">
    <citation type="submission" date="2020-07" db="EMBL/GenBank/DDBJ databases">
        <title>Multicomponent nature underlies the extraordinary mechanical properties of spider dragline silk.</title>
        <authorList>
            <person name="Kono N."/>
            <person name="Nakamura H."/>
            <person name="Mori M."/>
            <person name="Yoshida Y."/>
            <person name="Ohtoshi R."/>
            <person name="Malay A.D."/>
            <person name="Moran D.A.P."/>
            <person name="Tomita M."/>
            <person name="Numata K."/>
            <person name="Arakawa K."/>
        </authorList>
    </citation>
    <scope>NUCLEOTIDE SEQUENCE</scope>
</reference>